<proteinExistence type="predicted"/>
<protein>
    <submittedName>
        <fullName evidence="1">Uncharacterized protein</fullName>
    </submittedName>
</protein>
<evidence type="ECO:0000313" key="2">
    <source>
        <dbReference type="Proteomes" id="UP001500200"/>
    </source>
</evidence>
<dbReference type="EMBL" id="BAABKK010000052">
    <property type="protein sequence ID" value="GAA4655890.1"/>
    <property type="molecule type" value="Genomic_DNA"/>
</dbReference>
<accession>A0ABP8VAK6</accession>
<reference evidence="2" key="1">
    <citation type="journal article" date="2019" name="Int. J. Syst. Evol. Microbiol.">
        <title>The Global Catalogue of Microorganisms (GCM) 10K type strain sequencing project: providing services to taxonomists for standard genome sequencing and annotation.</title>
        <authorList>
            <consortium name="The Broad Institute Genomics Platform"/>
            <consortium name="The Broad Institute Genome Sequencing Center for Infectious Disease"/>
            <person name="Wu L."/>
            <person name="Ma J."/>
        </authorList>
    </citation>
    <scope>NUCLEOTIDE SEQUENCE [LARGE SCALE GENOMIC DNA]</scope>
    <source>
        <strain evidence="2">JCM 18514</strain>
    </source>
</reference>
<keyword evidence="2" id="KW-1185">Reference proteome</keyword>
<sequence length="179" mass="20365">MTRGPADVWRTDPATLRDVVLDRAARSYLSHSAPIWNGYGFCACWTRTREAIDEGQELLTRSKDCFRPLLVLAQAHQREYNWNEAAPSRKKHSVFPERAPVRHSCRQIGHRPFDEARYREAAAEFEWARDFYRTGEEPLGRWSAAARLRGSRCGLLEKDAFEDAAVESPGGDDDPGGDQ</sequence>
<name>A0ABP8VAK6_9MICC</name>
<evidence type="ECO:0000313" key="1">
    <source>
        <dbReference type="EMBL" id="GAA4655890.1"/>
    </source>
</evidence>
<dbReference type="Proteomes" id="UP001500200">
    <property type="component" value="Unassembled WGS sequence"/>
</dbReference>
<comment type="caution">
    <text evidence="1">The sequence shown here is derived from an EMBL/GenBank/DDBJ whole genome shotgun (WGS) entry which is preliminary data.</text>
</comment>
<organism evidence="1 2">
    <name type="scientific">Arthrobacter gyeryongensis</name>
    <dbReference type="NCBI Taxonomy" id="1650592"/>
    <lineage>
        <taxon>Bacteria</taxon>
        <taxon>Bacillati</taxon>
        <taxon>Actinomycetota</taxon>
        <taxon>Actinomycetes</taxon>
        <taxon>Micrococcales</taxon>
        <taxon>Micrococcaceae</taxon>
        <taxon>Arthrobacter</taxon>
    </lineage>
</organism>
<dbReference type="RefSeq" id="WP_345454047.1">
    <property type="nucleotide sequence ID" value="NZ_BAABKK010000052.1"/>
</dbReference>
<gene>
    <name evidence="1" type="ORF">GCM10023346_49440</name>
</gene>